<dbReference type="Gene3D" id="3.60.10.10">
    <property type="entry name" value="Endonuclease/exonuclease/phosphatase"/>
    <property type="match status" value="1"/>
</dbReference>
<dbReference type="GO" id="GO:0003824">
    <property type="term" value="F:catalytic activity"/>
    <property type="evidence" value="ECO:0007669"/>
    <property type="project" value="InterPro"/>
</dbReference>
<organism evidence="2 3">
    <name type="scientific">Prunus armeniaca</name>
    <name type="common">Apricot</name>
    <name type="synonym">Armeniaca vulgaris</name>
    <dbReference type="NCBI Taxonomy" id="36596"/>
    <lineage>
        <taxon>Eukaryota</taxon>
        <taxon>Viridiplantae</taxon>
        <taxon>Streptophyta</taxon>
        <taxon>Embryophyta</taxon>
        <taxon>Tracheophyta</taxon>
        <taxon>Spermatophyta</taxon>
        <taxon>Magnoliopsida</taxon>
        <taxon>eudicotyledons</taxon>
        <taxon>Gunneridae</taxon>
        <taxon>Pentapetalae</taxon>
        <taxon>rosids</taxon>
        <taxon>fabids</taxon>
        <taxon>Rosales</taxon>
        <taxon>Rosaceae</taxon>
        <taxon>Amygdaloideae</taxon>
        <taxon>Amygdaleae</taxon>
        <taxon>Prunus</taxon>
    </lineage>
</organism>
<proteinExistence type="predicted"/>
<evidence type="ECO:0000259" key="1">
    <source>
        <dbReference type="Pfam" id="PF03372"/>
    </source>
</evidence>
<evidence type="ECO:0000313" key="2">
    <source>
        <dbReference type="EMBL" id="CAB4316761.1"/>
    </source>
</evidence>
<reference evidence="3" key="1">
    <citation type="journal article" date="2020" name="Genome Biol.">
        <title>Gamete binning: chromosome-level and haplotype-resolved genome assembly enabled by high-throughput single-cell sequencing of gamete genomes.</title>
        <authorList>
            <person name="Campoy J.A."/>
            <person name="Sun H."/>
            <person name="Goel M."/>
            <person name="Jiao W.-B."/>
            <person name="Folz-Donahue K."/>
            <person name="Wang N."/>
            <person name="Rubio M."/>
            <person name="Liu C."/>
            <person name="Kukat C."/>
            <person name="Ruiz D."/>
            <person name="Huettel B."/>
            <person name="Schneeberger K."/>
        </authorList>
    </citation>
    <scope>NUCLEOTIDE SEQUENCE [LARGE SCALE GENOMIC DNA]</scope>
    <source>
        <strain evidence="3">cv. Rojo Pasion</strain>
    </source>
</reference>
<accession>A0A6J5XUF3</accession>
<protein>
    <recommendedName>
        <fullName evidence="1">Endonuclease/exonuclease/phosphatase domain-containing protein</fullName>
    </recommendedName>
</protein>
<dbReference type="PANTHER" id="PTHR33710">
    <property type="entry name" value="BNAC02G09200D PROTEIN"/>
    <property type="match status" value="1"/>
</dbReference>
<dbReference type="EMBL" id="CAEKKB010000007">
    <property type="protein sequence ID" value="CAB4316761.1"/>
    <property type="molecule type" value="Genomic_DNA"/>
</dbReference>
<name>A0A6J5XUF3_PRUAR</name>
<feature type="domain" description="Endonuclease/exonuclease/phosphatase" evidence="1">
    <location>
        <begin position="41"/>
        <end position="172"/>
    </location>
</feature>
<dbReference type="OrthoDB" id="1113909at2759"/>
<gene>
    <name evidence="2" type="ORF">ORAREDHAP_LOCUS42999</name>
</gene>
<dbReference type="SUPFAM" id="SSF56219">
    <property type="entry name" value="DNase I-like"/>
    <property type="match status" value="1"/>
</dbReference>
<sequence>MEFLFAVEPRGLSKGLCMFWRDFQQVELIKYADFYIEALLYDPDLQLKWRFFAIYASIDDHTHNGQWRILSDRIRRCPEPCLCLGDFNDILEATEKKGGNPRSERSLADFQAFVIDVGFLDLGFTGYPYTWRNRRENGLIQERLDRGLASEPWLRNYPEARVMHVALAGSDHAALLLSTKPSTTRWHRRFVYDSRWGRHTRCKDVVSERWQKYFPGSRVDQLIGKLGWVRTSLVQWWRQEGRNSSDHISLIRRQLQSAYTDQDFDGSRVRALEQDLKMLFARRSSTGSKNHAYSDLFTTSQPSRINEAVDCVSKRITESEGSLLLKAVTQEEVFDTVKSLSPSTSPRPDGFTGAFFQHHWAVIISPHQSAFVAERQITDNILVVHEILHSLQRSKGSDPKTLALKLDMAKAFDRVEWPFLIAMMKKLGFPYQFWD</sequence>
<dbReference type="PANTHER" id="PTHR33710:SF71">
    <property type="entry name" value="ENDONUCLEASE_EXONUCLEASE_PHOSPHATASE DOMAIN-CONTAINING PROTEIN"/>
    <property type="match status" value="1"/>
</dbReference>
<dbReference type="InterPro" id="IPR036691">
    <property type="entry name" value="Endo/exonu/phosph_ase_sf"/>
</dbReference>
<dbReference type="Proteomes" id="UP000507245">
    <property type="component" value="Unassembled WGS sequence"/>
</dbReference>
<dbReference type="AlphaFoldDB" id="A0A6J5XUF3"/>
<evidence type="ECO:0000313" key="3">
    <source>
        <dbReference type="Proteomes" id="UP000507245"/>
    </source>
</evidence>
<dbReference type="InterPro" id="IPR005135">
    <property type="entry name" value="Endo/exonuclease/phosphatase"/>
</dbReference>
<keyword evidence="3" id="KW-1185">Reference proteome</keyword>
<dbReference type="Pfam" id="PF03372">
    <property type="entry name" value="Exo_endo_phos"/>
    <property type="match status" value="1"/>
</dbReference>